<gene>
    <name evidence="1" type="ORF">DSM3645_18746</name>
</gene>
<reference evidence="1 2" key="1">
    <citation type="submission" date="2006-02" db="EMBL/GenBank/DDBJ databases">
        <authorList>
            <person name="Amann R."/>
            <person name="Ferriera S."/>
            <person name="Johnson J."/>
            <person name="Kravitz S."/>
            <person name="Halpern A."/>
            <person name="Remington K."/>
            <person name="Beeson K."/>
            <person name="Tran B."/>
            <person name="Rogers Y.-H."/>
            <person name="Friedman R."/>
            <person name="Venter J.C."/>
        </authorList>
    </citation>
    <scope>NUCLEOTIDE SEQUENCE [LARGE SCALE GENOMIC DNA]</scope>
    <source>
        <strain evidence="1 2">DSM 3645</strain>
    </source>
</reference>
<dbReference type="Proteomes" id="UP000004358">
    <property type="component" value="Unassembled WGS sequence"/>
</dbReference>
<comment type="caution">
    <text evidence="1">The sequence shown here is derived from an EMBL/GenBank/DDBJ whole genome shotgun (WGS) entry which is preliminary data.</text>
</comment>
<proteinExistence type="predicted"/>
<protein>
    <submittedName>
        <fullName evidence="1">Uncharacterized protein</fullName>
    </submittedName>
</protein>
<accession>A3ZZC5</accession>
<evidence type="ECO:0000313" key="1">
    <source>
        <dbReference type="EMBL" id="EAQ78088.1"/>
    </source>
</evidence>
<evidence type="ECO:0000313" key="2">
    <source>
        <dbReference type="Proteomes" id="UP000004358"/>
    </source>
</evidence>
<dbReference type="HOGENOM" id="CLU_2520981_0_0_0"/>
<dbReference type="EMBL" id="AANZ01000024">
    <property type="protein sequence ID" value="EAQ78088.1"/>
    <property type="molecule type" value="Genomic_DNA"/>
</dbReference>
<organism evidence="1 2">
    <name type="scientific">Blastopirellula marina DSM 3645</name>
    <dbReference type="NCBI Taxonomy" id="314230"/>
    <lineage>
        <taxon>Bacteria</taxon>
        <taxon>Pseudomonadati</taxon>
        <taxon>Planctomycetota</taxon>
        <taxon>Planctomycetia</taxon>
        <taxon>Pirellulales</taxon>
        <taxon>Pirellulaceae</taxon>
        <taxon>Blastopirellula</taxon>
    </lineage>
</organism>
<sequence length="84" mass="9320">MDHMTAGLSVLDQSFNPPLMFNAVFYATCPECGQNANIGSVRSGNLVITCPTCDKGKVHDDIQYKDFIKQLVRRLANSQDNMHS</sequence>
<dbReference type="AlphaFoldDB" id="A3ZZC5"/>
<name>A3ZZC5_9BACT</name>